<dbReference type="InParanoid" id="A7E593"/>
<reference evidence="3" key="1">
    <citation type="journal article" date="2011" name="PLoS Genet.">
        <title>Genomic analysis of the necrotrophic fungal pathogens Sclerotinia sclerotiorum and Botrytis cinerea.</title>
        <authorList>
            <person name="Amselem J."/>
            <person name="Cuomo C.A."/>
            <person name="van Kan J.A."/>
            <person name="Viaud M."/>
            <person name="Benito E.P."/>
            <person name="Couloux A."/>
            <person name="Coutinho P.M."/>
            <person name="de Vries R.P."/>
            <person name="Dyer P.S."/>
            <person name="Fillinger S."/>
            <person name="Fournier E."/>
            <person name="Gout L."/>
            <person name="Hahn M."/>
            <person name="Kohn L."/>
            <person name="Lapalu N."/>
            <person name="Plummer K.M."/>
            <person name="Pradier J.M."/>
            <person name="Quevillon E."/>
            <person name="Sharon A."/>
            <person name="Simon A."/>
            <person name="ten Have A."/>
            <person name="Tudzynski B."/>
            <person name="Tudzynski P."/>
            <person name="Wincker P."/>
            <person name="Andrew M."/>
            <person name="Anthouard V."/>
            <person name="Beever R.E."/>
            <person name="Beffa R."/>
            <person name="Benoit I."/>
            <person name="Bouzid O."/>
            <person name="Brault B."/>
            <person name="Chen Z."/>
            <person name="Choquer M."/>
            <person name="Collemare J."/>
            <person name="Cotton P."/>
            <person name="Danchin E.G."/>
            <person name="Da Silva C."/>
            <person name="Gautier A."/>
            <person name="Giraud C."/>
            <person name="Giraud T."/>
            <person name="Gonzalez C."/>
            <person name="Grossetete S."/>
            <person name="Guldener U."/>
            <person name="Henrissat B."/>
            <person name="Howlett B.J."/>
            <person name="Kodira C."/>
            <person name="Kretschmer M."/>
            <person name="Lappartient A."/>
            <person name="Leroch M."/>
            <person name="Levis C."/>
            <person name="Mauceli E."/>
            <person name="Neuveglise C."/>
            <person name="Oeser B."/>
            <person name="Pearson M."/>
            <person name="Poulain J."/>
            <person name="Poussereau N."/>
            <person name="Quesneville H."/>
            <person name="Rascle C."/>
            <person name="Schumacher J."/>
            <person name="Segurens B."/>
            <person name="Sexton A."/>
            <person name="Silva E."/>
            <person name="Sirven C."/>
            <person name="Soanes D.M."/>
            <person name="Talbot N.J."/>
            <person name="Templeton M."/>
            <person name="Yandava C."/>
            <person name="Yarden O."/>
            <person name="Zeng Q."/>
            <person name="Rollins J.A."/>
            <person name="Lebrun M.H."/>
            <person name="Dickman M."/>
        </authorList>
    </citation>
    <scope>NUCLEOTIDE SEQUENCE [LARGE SCALE GENOMIC DNA]</scope>
    <source>
        <strain evidence="3">ATCC 18683 / 1980 / Ss-1</strain>
    </source>
</reference>
<dbReference type="AlphaFoldDB" id="A7E593"/>
<gene>
    <name evidence="2" type="ORF">SS1G_00467</name>
</gene>
<evidence type="ECO:0000313" key="2">
    <source>
        <dbReference type="EMBL" id="EDN91065.1"/>
    </source>
</evidence>
<dbReference type="RefSeq" id="XP_001598379.1">
    <property type="nucleotide sequence ID" value="XM_001598329.1"/>
</dbReference>
<protein>
    <submittedName>
        <fullName evidence="2">Uncharacterized protein</fullName>
    </submittedName>
</protein>
<dbReference type="KEGG" id="ssl:SS1G_00467"/>
<keyword evidence="3" id="KW-1185">Reference proteome</keyword>
<organism evidence="2 3">
    <name type="scientific">Sclerotinia sclerotiorum (strain ATCC 18683 / 1980 / Ss-1)</name>
    <name type="common">White mold</name>
    <name type="synonym">Whetzelinia sclerotiorum</name>
    <dbReference type="NCBI Taxonomy" id="665079"/>
    <lineage>
        <taxon>Eukaryota</taxon>
        <taxon>Fungi</taxon>
        <taxon>Dikarya</taxon>
        <taxon>Ascomycota</taxon>
        <taxon>Pezizomycotina</taxon>
        <taxon>Leotiomycetes</taxon>
        <taxon>Helotiales</taxon>
        <taxon>Sclerotiniaceae</taxon>
        <taxon>Sclerotinia</taxon>
    </lineage>
</organism>
<evidence type="ECO:0000313" key="3">
    <source>
        <dbReference type="Proteomes" id="UP000001312"/>
    </source>
</evidence>
<dbReference type="HOGENOM" id="CLU_2147379_0_0_1"/>
<name>A7E593_SCLS1</name>
<dbReference type="GeneID" id="5494241"/>
<dbReference type="EMBL" id="CH476621">
    <property type="protein sequence ID" value="EDN91065.1"/>
    <property type="molecule type" value="Genomic_DNA"/>
</dbReference>
<proteinExistence type="predicted"/>
<keyword evidence="1" id="KW-1133">Transmembrane helix</keyword>
<feature type="transmembrane region" description="Helical" evidence="1">
    <location>
        <begin position="48"/>
        <end position="66"/>
    </location>
</feature>
<feature type="transmembrane region" description="Helical" evidence="1">
    <location>
        <begin position="7"/>
        <end position="28"/>
    </location>
</feature>
<dbReference type="Proteomes" id="UP000001312">
    <property type="component" value="Unassembled WGS sequence"/>
</dbReference>
<keyword evidence="1" id="KW-0472">Membrane</keyword>
<keyword evidence="1" id="KW-0812">Transmembrane</keyword>
<accession>A7E593</accession>
<sequence>MPRDKLIIILMGVAIFLNIAICAGFVVFDHARVRAAAAAESTYLKRSFSILPNDALLLLIFLLLSVTESTKPNSFKLFKTKADIQTSNISTMNVCAIENWHGAAWTHQNFST</sequence>
<evidence type="ECO:0000256" key="1">
    <source>
        <dbReference type="SAM" id="Phobius"/>
    </source>
</evidence>